<accession>A0A7W6V2V8</accession>
<proteinExistence type="predicted"/>
<evidence type="ECO:0000313" key="5">
    <source>
        <dbReference type="Proteomes" id="UP000520770"/>
    </source>
</evidence>
<evidence type="ECO:0000313" key="6">
    <source>
        <dbReference type="Proteomes" id="UP000524535"/>
    </source>
</evidence>
<evidence type="ECO:0000313" key="3">
    <source>
        <dbReference type="EMBL" id="MBB4414344.1"/>
    </source>
</evidence>
<dbReference type="Pfam" id="PF21834">
    <property type="entry name" value="DUF6894"/>
    <property type="match status" value="1"/>
</dbReference>
<dbReference type="EMBL" id="JACIHM010000009">
    <property type="protein sequence ID" value="MBB4448960.1"/>
    <property type="molecule type" value="Genomic_DNA"/>
</dbReference>
<protein>
    <recommendedName>
        <fullName evidence="1">DUF6894 domain-containing protein</fullName>
    </recommendedName>
</protein>
<dbReference type="Proteomes" id="UP000520770">
    <property type="component" value="Unassembled WGS sequence"/>
</dbReference>
<evidence type="ECO:0000313" key="4">
    <source>
        <dbReference type="EMBL" id="MBB4448960.1"/>
    </source>
</evidence>
<evidence type="ECO:0000259" key="1">
    <source>
        <dbReference type="Pfam" id="PF21834"/>
    </source>
</evidence>
<reference evidence="5 6" key="1">
    <citation type="submission" date="2020-08" db="EMBL/GenBank/DDBJ databases">
        <title>Genomic Encyclopedia of Type Strains, Phase IV (KMG-V): Genome sequencing to study the core and pangenomes of soil and plant-associated prokaryotes.</title>
        <authorList>
            <person name="Whitman W."/>
        </authorList>
    </citation>
    <scope>NUCLEOTIDE SEQUENCE [LARGE SCALE GENOMIC DNA]</scope>
    <source>
        <strain evidence="3 6">SEMIA 444</strain>
        <strain evidence="2 5">SEMIA 448</strain>
        <strain evidence="4 7">SEMIA 452</strain>
    </source>
</reference>
<dbReference type="Proteomes" id="UP000524535">
    <property type="component" value="Unassembled WGS sequence"/>
</dbReference>
<dbReference type="EMBL" id="JACIGY010000009">
    <property type="protein sequence ID" value="MBB4414344.1"/>
    <property type="molecule type" value="Genomic_DNA"/>
</dbReference>
<dbReference type="RefSeq" id="WP_183828786.1">
    <property type="nucleotide sequence ID" value="NZ_JACIGW010000008.1"/>
</dbReference>
<dbReference type="Proteomes" id="UP000576087">
    <property type="component" value="Unassembled WGS sequence"/>
</dbReference>
<dbReference type="EMBL" id="JACIGW010000008">
    <property type="protein sequence ID" value="MBB4351080.1"/>
    <property type="molecule type" value="Genomic_DNA"/>
</dbReference>
<feature type="domain" description="DUF6894" evidence="1">
    <location>
        <begin position="3"/>
        <end position="70"/>
    </location>
</feature>
<evidence type="ECO:0000313" key="7">
    <source>
        <dbReference type="Proteomes" id="UP000576087"/>
    </source>
</evidence>
<dbReference type="AlphaFoldDB" id="A0A7W6V2V8"/>
<organism evidence="4 7">
    <name type="scientific">Aliirhizobium cellulosilyticum</name>
    <dbReference type="NCBI Taxonomy" id="393664"/>
    <lineage>
        <taxon>Bacteria</taxon>
        <taxon>Pseudomonadati</taxon>
        <taxon>Pseudomonadota</taxon>
        <taxon>Alphaproteobacteria</taxon>
        <taxon>Hyphomicrobiales</taxon>
        <taxon>Rhizobiaceae</taxon>
        <taxon>Aliirhizobium</taxon>
    </lineage>
</organism>
<keyword evidence="6" id="KW-1185">Reference proteome</keyword>
<name>A0A7W6V2V8_9HYPH</name>
<comment type="caution">
    <text evidence="4">The sequence shown here is derived from an EMBL/GenBank/DDBJ whole genome shotgun (WGS) entry which is preliminary data.</text>
</comment>
<dbReference type="InterPro" id="IPR054189">
    <property type="entry name" value="DUF6894"/>
</dbReference>
<gene>
    <name evidence="3" type="ORF">GGE31_004886</name>
    <name evidence="2" type="ORF">GGE33_004858</name>
    <name evidence="4" type="ORF">GGE35_004810</name>
</gene>
<evidence type="ECO:0000313" key="2">
    <source>
        <dbReference type="EMBL" id="MBB4351080.1"/>
    </source>
</evidence>
<sequence>MPRYFFSLDFSEETIADPDGGEASDLNAARDDARAAIREIAAQYLKAGIQLTLISITICDSDNRELAKVTTGEALD</sequence>